<organism evidence="2 3">
    <name type="scientific">Desulfoluna limicola</name>
    <dbReference type="NCBI Taxonomy" id="2810562"/>
    <lineage>
        <taxon>Bacteria</taxon>
        <taxon>Pseudomonadati</taxon>
        <taxon>Thermodesulfobacteriota</taxon>
        <taxon>Desulfobacteria</taxon>
        <taxon>Desulfobacterales</taxon>
        <taxon>Desulfolunaceae</taxon>
        <taxon>Desulfoluna</taxon>
    </lineage>
</organism>
<dbReference type="SUPFAM" id="SSF53850">
    <property type="entry name" value="Periplasmic binding protein-like II"/>
    <property type="match status" value="1"/>
</dbReference>
<reference evidence="2 3" key="1">
    <citation type="submission" date="2021-02" db="EMBL/GenBank/DDBJ databases">
        <title>Complete genome of Desulfoluna sp. strain ASN36.</title>
        <authorList>
            <person name="Takahashi A."/>
            <person name="Kojima H."/>
            <person name="Fukui M."/>
        </authorList>
    </citation>
    <scope>NUCLEOTIDE SEQUENCE [LARGE SCALE GENOMIC DNA]</scope>
    <source>
        <strain evidence="2 3">ASN36</strain>
    </source>
</reference>
<accession>A0ABM7PHJ3</accession>
<keyword evidence="3" id="KW-1185">Reference proteome</keyword>
<evidence type="ECO:0000256" key="1">
    <source>
        <dbReference type="SAM" id="SignalP"/>
    </source>
</evidence>
<dbReference type="PANTHER" id="PTHR38834">
    <property type="entry name" value="PERIPLASMIC SUBSTRATE BINDING PROTEIN FAMILY 3"/>
    <property type="match status" value="1"/>
</dbReference>
<feature type="signal peptide" evidence="1">
    <location>
        <begin position="1"/>
        <end position="22"/>
    </location>
</feature>
<dbReference type="Gene3D" id="3.40.190.10">
    <property type="entry name" value="Periplasmic binding protein-like II"/>
    <property type="match status" value="2"/>
</dbReference>
<evidence type="ECO:0000313" key="2">
    <source>
        <dbReference type="EMBL" id="BCS96555.1"/>
    </source>
</evidence>
<evidence type="ECO:0000313" key="3">
    <source>
        <dbReference type="Proteomes" id="UP001320148"/>
    </source>
</evidence>
<protein>
    <submittedName>
        <fullName evidence="2">ABC transporter</fullName>
    </submittedName>
</protein>
<proteinExistence type="predicted"/>
<feature type="chain" id="PRO_5046929379" evidence="1">
    <location>
        <begin position="23"/>
        <end position="229"/>
    </location>
</feature>
<sequence>MLIKKCVFAFVLVLGMAVHSSAEETWTITSLNWEPYSGAELTNQGNSIQRLRELLRKEGIRLNVEFYPWTRAQAKAKSNKYVGYYPAWPEEVGTSFVASPPVDWSEVGILKHSPASVSFESIDELFQKYTVGVVKTYKYPSLISDAMEKYPDHVDGAPNEMSLLKKLSKGRHVVAITDPNVMMYLAEKEGINNIETIKVLMEKELVIAFRNDKENRKRLELLKKLLNEL</sequence>
<dbReference type="PANTHER" id="PTHR38834:SF3">
    <property type="entry name" value="SOLUTE-BINDING PROTEIN FAMILY 3_N-TERMINAL DOMAIN-CONTAINING PROTEIN"/>
    <property type="match status" value="1"/>
</dbReference>
<dbReference type="Proteomes" id="UP001320148">
    <property type="component" value="Chromosome"/>
</dbReference>
<keyword evidence="1" id="KW-0732">Signal</keyword>
<name>A0ABM7PHJ3_9BACT</name>
<dbReference type="EMBL" id="AP024488">
    <property type="protein sequence ID" value="BCS96555.1"/>
    <property type="molecule type" value="Genomic_DNA"/>
</dbReference>
<gene>
    <name evidence="2" type="ORF">DSLASN_21870</name>
</gene>